<sequence length="96" mass="10662">MMFAVVAFDKAGNLDKRLETRPAHLQYWEDNADAMVLAGPFLDDDGKAVGSMMVVEAKDRHAATAIVSQDPYAVAGVFETVEIRPWNWVIKRPEGL</sequence>
<name>A0A1G7SE69_9HYPH</name>
<dbReference type="PANTHER" id="PTHR33606">
    <property type="entry name" value="PROTEIN YCII"/>
    <property type="match status" value="1"/>
</dbReference>
<dbReference type="Pfam" id="PF03795">
    <property type="entry name" value="YCII"/>
    <property type="match status" value="1"/>
</dbReference>
<dbReference type="EMBL" id="FNCS01000001">
    <property type="protein sequence ID" value="SDG20709.1"/>
    <property type="molecule type" value="Genomic_DNA"/>
</dbReference>
<organism evidence="3 4">
    <name type="scientific">Pelagibacterium luteolum</name>
    <dbReference type="NCBI Taxonomy" id="440168"/>
    <lineage>
        <taxon>Bacteria</taxon>
        <taxon>Pseudomonadati</taxon>
        <taxon>Pseudomonadota</taxon>
        <taxon>Alphaproteobacteria</taxon>
        <taxon>Hyphomicrobiales</taxon>
        <taxon>Devosiaceae</taxon>
        <taxon>Pelagibacterium</taxon>
    </lineage>
</organism>
<evidence type="ECO:0000259" key="2">
    <source>
        <dbReference type="Pfam" id="PF03795"/>
    </source>
</evidence>
<feature type="domain" description="YCII-related" evidence="2">
    <location>
        <begin position="1"/>
        <end position="87"/>
    </location>
</feature>
<protein>
    <recommendedName>
        <fullName evidence="2">YCII-related domain-containing protein</fullName>
    </recommendedName>
</protein>
<accession>A0A1G7SE69</accession>
<dbReference type="OrthoDB" id="2293521at2"/>
<evidence type="ECO:0000313" key="4">
    <source>
        <dbReference type="Proteomes" id="UP000199495"/>
    </source>
</evidence>
<reference evidence="3 4" key="1">
    <citation type="submission" date="2016-10" db="EMBL/GenBank/DDBJ databases">
        <authorList>
            <person name="de Groot N.N."/>
        </authorList>
    </citation>
    <scope>NUCLEOTIDE SEQUENCE [LARGE SCALE GENOMIC DNA]</scope>
    <source>
        <strain evidence="3 4">CGMCC 1.10267</strain>
    </source>
</reference>
<dbReference type="InterPro" id="IPR051807">
    <property type="entry name" value="Sec-metab_biosynth-assoc"/>
</dbReference>
<comment type="similarity">
    <text evidence="1">Belongs to the YciI family.</text>
</comment>
<dbReference type="Gene3D" id="3.30.70.1060">
    <property type="entry name" value="Dimeric alpha+beta barrel"/>
    <property type="match status" value="1"/>
</dbReference>
<dbReference type="AlphaFoldDB" id="A0A1G7SE69"/>
<proteinExistence type="inferred from homology"/>
<dbReference type="InterPro" id="IPR005545">
    <property type="entry name" value="YCII"/>
</dbReference>
<dbReference type="STRING" id="440168.SAMN04487974_101429"/>
<dbReference type="InterPro" id="IPR011008">
    <property type="entry name" value="Dimeric_a/b-barrel"/>
</dbReference>
<keyword evidence="4" id="KW-1185">Reference proteome</keyword>
<dbReference type="Proteomes" id="UP000199495">
    <property type="component" value="Unassembled WGS sequence"/>
</dbReference>
<dbReference type="RefSeq" id="WP_090590647.1">
    <property type="nucleotide sequence ID" value="NZ_FNCS01000001.1"/>
</dbReference>
<dbReference type="PANTHER" id="PTHR33606:SF3">
    <property type="entry name" value="PROTEIN YCII"/>
    <property type="match status" value="1"/>
</dbReference>
<evidence type="ECO:0000313" key="3">
    <source>
        <dbReference type="EMBL" id="SDG20709.1"/>
    </source>
</evidence>
<gene>
    <name evidence="3" type="ORF">SAMN04487974_101429</name>
</gene>
<dbReference type="SUPFAM" id="SSF54909">
    <property type="entry name" value="Dimeric alpha+beta barrel"/>
    <property type="match status" value="1"/>
</dbReference>
<evidence type="ECO:0000256" key="1">
    <source>
        <dbReference type="ARBA" id="ARBA00007689"/>
    </source>
</evidence>